<dbReference type="RefSeq" id="XP_056480483.1">
    <property type="nucleotide sequence ID" value="XM_056613259.1"/>
</dbReference>
<name>A0A9W9KNM0_9EURO</name>
<gene>
    <name evidence="1" type="ORF">N7532_000755</name>
</gene>
<reference evidence="1" key="1">
    <citation type="submission" date="2022-11" db="EMBL/GenBank/DDBJ databases">
        <authorList>
            <person name="Petersen C."/>
        </authorList>
    </citation>
    <scope>NUCLEOTIDE SEQUENCE</scope>
    <source>
        <strain evidence="1">IBT 30761</strain>
    </source>
</reference>
<dbReference type="AlphaFoldDB" id="A0A9W9KNM0"/>
<dbReference type="GeneID" id="81352238"/>
<evidence type="ECO:0000313" key="1">
    <source>
        <dbReference type="EMBL" id="KAJ5112710.1"/>
    </source>
</evidence>
<keyword evidence="2" id="KW-1185">Reference proteome</keyword>
<protein>
    <submittedName>
        <fullName evidence="1">Uncharacterized protein</fullName>
    </submittedName>
</protein>
<sequence>MSAPAMTLPKSELDVIPDSMRYEYDPWLLDDHPLRSHPTVCIPGLGTFLAEWYTTTQRRWKEGLLRTGCIVLACFVTFQCLRALPSTGGKGAPRPASVSHHSTRDWQFTCTFPHSDPRPNALAQSVAAGCDGLRTDIWLHGNELQMGPSDAGPKAINDMQNRLDSLFAKVGPRQAQSPTDFQVPLNADVSDDITHEVQNEDENRDDEDSRRSFWLVLDKQSSLRELYPSLVSHLDALRQQGQLTHWNGERIVQRPFTVIVTSESLPRSDCSNPYTDIFWSSTEELFSSDDATSSHLVPFCAV</sequence>
<comment type="caution">
    <text evidence="1">The sequence shown here is derived from an EMBL/GenBank/DDBJ whole genome shotgun (WGS) entry which is preliminary data.</text>
</comment>
<reference evidence="1" key="2">
    <citation type="journal article" date="2023" name="IMA Fungus">
        <title>Comparative genomic study of the Penicillium genus elucidates a diverse pangenome and 15 lateral gene transfer events.</title>
        <authorList>
            <person name="Petersen C."/>
            <person name="Sorensen T."/>
            <person name="Nielsen M.R."/>
            <person name="Sondergaard T.E."/>
            <person name="Sorensen J.L."/>
            <person name="Fitzpatrick D.A."/>
            <person name="Frisvad J.C."/>
            <person name="Nielsen K.L."/>
        </authorList>
    </citation>
    <scope>NUCLEOTIDE SEQUENCE</scope>
    <source>
        <strain evidence="1">IBT 30761</strain>
    </source>
</reference>
<accession>A0A9W9KNM0</accession>
<dbReference type="OrthoDB" id="4499526at2759"/>
<dbReference type="Proteomes" id="UP001149074">
    <property type="component" value="Unassembled WGS sequence"/>
</dbReference>
<evidence type="ECO:0000313" key="2">
    <source>
        <dbReference type="Proteomes" id="UP001149074"/>
    </source>
</evidence>
<organism evidence="1 2">
    <name type="scientific">Penicillium argentinense</name>
    <dbReference type="NCBI Taxonomy" id="1131581"/>
    <lineage>
        <taxon>Eukaryota</taxon>
        <taxon>Fungi</taxon>
        <taxon>Dikarya</taxon>
        <taxon>Ascomycota</taxon>
        <taxon>Pezizomycotina</taxon>
        <taxon>Eurotiomycetes</taxon>
        <taxon>Eurotiomycetidae</taxon>
        <taxon>Eurotiales</taxon>
        <taxon>Aspergillaceae</taxon>
        <taxon>Penicillium</taxon>
    </lineage>
</organism>
<proteinExistence type="predicted"/>
<dbReference type="EMBL" id="JAPQKI010000001">
    <property type="protein sequence ID" value="KAJ5112710.1"/>
    <property type="molecule type" value="Genomic_DNA"/>
</dbReference>